<name>A0A8X6S9J1_TRICX</name>
<reference evidence="1" key="1">
    <citation type="submission" date="2020-08" db="EMBL/GenBank/DDBJ databases">
        <title>Multicomponent nature underlies the extraordinary mechanical properties of spider dragline silk.</title>
        <authorList>
            <person name="Kono N."/>
            <person name="Nakamura H."/>
            <person name="Mori M."/>
            <person name="Yoshida Y."/>
            <person name="Ohtoshi R."/>
            <person name="Malay A.D."/>
            <person name="Moran D.A.P."/>
            <person name="Tomita M."/>
            <person name="Numata K."/>
            <person name="Arakawa K."/>
        </authorList>
    </citation>
    <scope>NUCLEOTIDE SEQUENCE</scope>
</reference>
<dbReference type="AlphaFoldDB" id="A0A8X6S9J1"/>
<keyword evidence="2" id="KW-1185">Reference proteome</keyword>
<sequence>MDKGGAGIHLIHPNSGPESFRILTGYDCLYKQSSYSPKNLHFAMDTSHKDNFNNKQAGNLAKETWNSPQLSNSPTLTNADAIARCKLTSHPVKKHF</sequence>
<organism evidence="1 2">
    <name type="scientific">Trichonephila clavipes</name>
    <name type="common">Golden silk orbweaver</name>
    <name type="synonym">Nephila clavipes</name>
    <dbReference type="NCBI Taxonomy" id="2585209"/>
    <lineage>
        <taxon>Eukaryota</taxon>
        <taxon>Metazoa</taxon>
        <taxon>Ecdysozoa</taxon>
        <taxon>Arthropoda</taxon>
        <taxon>Chelicerata</taxon>
        <taxon>Arachnida</taxon>
        <taxon>Araneae</taxon>
        <taxon>Araneomorphae</taxon>
        <taxon>Entelegynae</taxon>
        <taxon>Araneoidea</taxon>
        <taxon>Nephilidae</taxon>
        <taxon>Trichonephila</taxon>
    </lineage>
</organism>
<gene>
    <name evidence="1" type="ORF">TNCV_1941841</name>
</gene>
<dbReference type="EMBL" id="BMAU01021289">
    <property type="protein sequence ID" value="GFY09374.1"/>
    <property type="molecule type" value="Genomic_DNA"/>
</dbReference>
<evidence type="ECO:0000313" key="2">
    <source>
        <dbReference type="Proteomes" id="UP000887159"/>
    </source>
</evidence>
<dbReference type="Proteomes" id="UP000887159">
    <property type="component" value="Unassembled WGS sequence"/>
</dbReference>
<accession>A0A8X6S9J1</accession>
<proteinExistence type="predicted"/>
<evidence type="ECO:0000313" key="1">
    <source>
        <dbReference type="EMBL" id="GFY09374.1"/>
    </source>
</evidence>
<protein>
    <submittedName>
        <fullName evidence="1">Uncharacterized protein</fullName>
    </submittedName>
</protein>
<comment type="caution">
    <text evidence="1">The sequence shown here is derived from an EMBL/GenBank/DDBJ whole genome shotgun (WGS) entry which is preliminary data.</text>
</comment>